<dbReference type="GO" id="GO:0004526">
    <property type="term" value="F:ribonuclease P activity"/>
    <property type="evidence" value="ECO:0007669"/>
    <property type="project" value="UniProtKB-EC"/>
</dbReference>
<comment type="subunit">
    <text evidence="7">Consists of a catalytic RNA component (M1 or rnpB) and a protein subunit.</text>
</comment>
<evidence type="ECO:0000256" key="4">
    <source>
        <dbReference type="ARBA" id="ARBA00022759"/>
    </source>
</evidence>
<dbReference type="Gene3D" id="3.30.230.10">
    <property type="match status" value="1"/>
</dbReference>
<dbReference type="PANTHER" id="PTHR33992">
    <property type="entry name" value="RIBONUCLEASE P PROTEIN COMPONENT"/>
    <property type="match status" value="1"/>
</dbReference>
<name>A0ABT7QPR6_9GAMM</name>
<organism evidence="9 10">
    <name type="scientific">Candidatus Doriopsillibacter californiensis</name>
    <dbReference type="NCBI Taxonomy" id="2970740"/>
    <lineage>
        <taxon>Bacteria</taxon>
        <taxon>Pseudomonadati</taxon>
        <taxon>Pseudomonadota</taxon>
        <taxon>Gammaproteobacteria</taxon>
        <taxon>Candidatus Tethybacterales</taxon>
        <taxon>Candidatus Persebacteraceae</taxon>
        <taxon>Candidatus Doriopsillibacter</taxon>
    </lineage>
</organism>
<proteinExistence type="inferred from homology"/>
<accession>A0ABT7QPR6</accession>
<evidence type="ECO:0000256" key="6">
    <source>
        <dbReference type="ARBA" id="ARBA00022884"/>
    </source>
</evidence>
<sequence length="121" mass="13969">MTLPASGAFLSHRAQFKRTAYRGKKITGNFWLLRFIVNNAPAARLGVVIGKRHINLATRRNRLRRTVREGFRQRWQSTLPSIDIFAQLISKHKPATLSLTDDTLARDEFFQLLAKITQKHE</sequence>
<dbReference type="Proteomes" id="UP001168167">
    <property type="component" value="Unassembled WGS sequence"/>
</dbReference>
<dbReference type="InterPro" id="IPR020539">
    <property type="entry name" value="RNase_P_CS"/>
</dbReference>
<keyword evidence="6 7" id="KW-0694">RNA-binding</keyword>
<keyword evidence="10" id="KW-1185">Reference proteome</keyword>
<keyword evidence="3 7" id="KW-0540">Nuclease</keyword>
<evidence type="ECO:0000313" key="9">
    <source>
        <dbReference type="EMBL" id="MDM5148230.1"/>
    </source>
</evidence>
<dbReference type="NCBIfam" id="TIGR00188">
    <property type="entry name" value="rnpA"/>
    <property type="match status" value="1"/>
</dbReference>
<dbReference type="SUPFAM" id="SSF54211">
    <property type="entry name" value="Ribosomal protein S5 domain 2-like"/>
    <property type="match status" value="1"/>
</dbReference>
<gene>
    <name evidence="7 9" type="primary">rnpA</name>
    <name evidence="9" type="ORF">NQX30_07650</name>
</gene>
<comment type="caution">
    <text evidence="9">The sequence shown here is derived from an EMBL/GenBank/DDBJ whole genome shotgun (WGS) entry which is preliminary data.</text>
</comment>
<evidence type="ECO:0000256" key="8">
    <source>
        <dbReference type="NCBIfam" id="TIGR00188"/>
    </source>
</evidence>
<evidence type="ECO:0000256" key="5">
    <source>
        <dbReference type="ARBA" id="ARBA00022801"/>
    </source>
</evidence>
<dbReference type="InterPro" id="IPR014721">
    <property type="entry name" value="Ribsml_uS5_D2-typ_fold_subgr"/>
</dbReference>
<evidence type="ECO:0000256" key="7">
    <source>
        <dbReference type="HAMAP-Rule" id="MF_00227"/>
    </source>
</evidence>
<comment type="similarity">
    <text evidence="7">Belongs to the RnpA family.</text>
</comment>
<dbReference type="PANTHER" id="PTHR33992:SF1">
    <property type="entry name" value="RIBONUCLEASE P PROTEIN COMPONENT"/>
    <property type="match status" value="1"/>
</dbReference>
<evidence type="ECO:0000313" key="10">
    <source>
        <dbReference type="Proteomes" id="UP001168167"/>
    </source>
</evidence>
<dbReference type="PROSITE" id="PS00648">
    <property type="entry name" value="RIBONUCLEASE_P"/>
    <property type="match status" value="1"/>
</dbReference>
<evidence type="ECO:0000256" key="1">
    <source>
        <dbReference type="ARBA" id="ARBA00002663"/>
    </source>
</evidence>
<evidence type="ECO:0000256" key="3">
    <source>
        <dbReference type="ARBA" id="ARBA00022722"/>
    </source>
</evidence>
<comment type="function">
    <text evidence="1 7">RNaseP catalyzes the removal of the 5'-leader sequence from pre-tRNA to produce the mature 5'-terminus. It can also cleave other RNA substrates such as 4.5S RNA. The protein component plays an auxiliary but essential role in vivo by binding to the 5'-leader sequence and broadening the substrate specificity of the ribozyme.</text>
</comment>
<dbReference type="EMBL" id="JANQAO010000005">
    <property type="protein sequence ID" value="MDM5148230.1"/>
    <property type="molecule type" value="Genomic_DNA"/>
</dbReference>
<reference evidence="9" key="1">
    <citation type="submission" date="2022-08" db="EMBL/GenBank/DDBJ databases">
        <authorList>
            <person name="Dzunkova M."/>
            <person name="La Clair J."/>
            <person name="Tyml T."/>
            <person name="Doud D."/>
            <person name="Schulz F."/>
            <person name="Piquer S."/>
            <person name="Porcel Sanchis D."/>
            <person name="Osborn A."/>
            <person name="Robinson D."/>
            <person name="Louie K.B."/>
            <person name="Bowen B.P."/>
            <person name="Bowers R."/>
            <person name="Lee J."/>
            <person name="Arnau Llombart V."/>
            <person name="Diaz Villanueva W."/>
            <person name="Gosliner T."/>
            <person name="Northen T."/>
            <person name="Cheng J.-F."/>
            <person name="Burkart M.D."/>
            <person name="Woyke T."/>
        </authorList>
    </citation>
    <scope>NUCLEOTIDE SEQUENCE</scope>
    <source>
        <strain evidence="9">Df01</strain>
    </source>
</reference>
<reference evidence="9" key="2">
    <citation type="journal article" date="2023" name="Microbiome">
        <title>Synthase-selected sorting approach identifies a beta-lactone synthase in a nudibranch symbiotic bacterium.</title>
        <authorList>
            <person name="Dzunkova M."/>
            <person name="La Clair J.J."/>
            <person name="Tyml T."/>
            <person name="Doud D."/>
            <person name="Schulz F."/>
            <person name="Piquer-Esteban S."/>
            <person name="Porcel Sanchis D."/>
            <person name="Osborn A."/>
            <person name="Robinson D."/>
            <person name="Louie K.B."/>
            <person name="Bowen B.P."/>
            <person name="Bowers R.M."/>
            <person name="Lee J."/>
            <person name="Arnau V."/>
            <person name="Diaz-Villanueva W."/>
            <person name="Stepanauskas R."/>
            <person name="Gosliner T."/>
            <person name="Date S.V."/>
            <person name="Northen T.R."/>
            <person name="Cheng J.F."/>
            <person name="Burkart M.D."/>
            <person name="Woyke T."/>
        </authorList>
    </citation>
    <scope>NUCLEOTIDE SEQUENCE</scope>
    <source>
        <strain evidence="9">Df01</strain>
    </source>
</reference>
<comment type="catalytic activity">
    <reaction evidence="7">
        <text>Endonucleolytic cleavage of RNA, removing 5'-extranucleotides from tRNA precursor.</text>
        <dbReference type="EC" id="3.1.26.5"/>
    </reaction>
</comment>
<dbReference type="InterPro" id="IPR000100">
    <property type="entry name" value="RNase_P"/>
</dbReference>
<protein>
    <recommendedName>
        <fullName evidence="7 8">Ribonuclease P protein component</fullName>
        <shortName evidence="7">RNase P protein</shortName>
        <shortName evidence="7">RNaseP protein</shortName>
        <ecNumber evidence="7 8">3.1.26.5</ecNumber>
    </recommendedName>
    <alternativeName>
        <fullName evidence="7">Protein C5</fullName>
    </alternativeName>
</protein>
<evidence type="ECO:0000256" key="2">
    <source>
        <dbReference type="ARBA" id="ARBA00022694"/>
    </source>
</evidence>
<dbReference type="EC" id="3.1.26.5" evidence="7 8"/>
<keyword evidence="2 7" id="KW-0819">tRNA processing</keyword>
<keyword evidence="5 7" id="KW-0378">Hydrolase</keyword>
<dbReference type="HAMAP" id="MF_00227">
    <property type="entry name" value="RNase_P"/>
    <property type="match status" value="1"/>
</dbReference>
<dbReference type="InterPro" id="IPR020568">
    <property type="entry name" value="Ribosomal_Su5_D2-typ_SF"/>
</dbReference>
<dbReference type="Pfam" id="PF00825">
    <property type="entry name" value="Ribonuclease_P"/>
    <property type="match status" value="1"/>
</dbReference>
<keyword evidence="4 7" id="KW-0255">Endonuclease</keyword>